<dbReference type="GO" id="GO:0000123">
    <property type="term" value="C:histone acetyltransferase complex"/>
    <property type="evidence" value="ECO:0007669"/>
    <property type="project" value="InterPro"/>
</dbReference>
<keyword evidence="5 8" id="KW-0175">Coiled coil</keyword>
<keyword evidence="6" id="KW-0804">Transcription</keyword>
<evidence type="ECO:0000256" key="9">
    <source>
        <dbReference type="SAM" id="MobiDB-lite"/>
    </source>
</evidence>
<feature type="region of interest" description="Disordered" evidence="9">
    <location>
        <begin position="1"/>
        <end position="61"/>
    </location>
</feature>
<dbReference type="STRING" id="307507.A0A2V0NNC0"/>
<evidence type="ECO:0000256" key="4">
    <source>
        <dbReference type="ARBA" id="ARBA00023015"/>
    </source>
</evidence>
<dbReference type="InParanoid" id="A0A2V0NNC0"/>
<reference evidence="10 11" key="1">
    <citation type="journal article" date="2018" name="Sci. Rep.">
        <title>Raphidocelis subcapitata (=Pseudokirchneriella subcapitata) provides an insight into genome evolution and environmental adaptations in the Sphaeropleales.</title>
        <authorList>
            <person name="Suzuki S."/>
            <person name="Yamaguchi H."/>
            <person name="Nakajima N."/>
            <person name="Kawachi M."/>
        </authorList>
    </citation>
    <scope>NUCLEOTIDE SEQUENCE [LARGE SCALE GENOMIC DNA]</scope>
    <source>
        <strain evidence="10 11">NIES-35</strain>
    </source>
</reference>
<dbReference type="InterPro" id="IPR015418">
    <property type="entry name" value="Eaf6"/>
</dbReference>
<organism evidence="10 11">
    <name type="scientific">Raphidocelis subcapitata</name>
    <dbReference type="NCBI Taxonomy" id="307507"/>
    <lineage>
        <taxon>Eukaryota</taxon>
        <taxon>Viridiplantae</taxon>
        <taxon>Chlorophyta</taxon>
        <taxon>core chlorophytes</taxon>
        <taxon>Chlorophyceae</taxon>
        <taxon>CS clade</taxon>
        <taxon>Sphaeropleales</taxon>
        <taxon>Selenastraceae</taxon>
        <taxon>Raphidocelis</taxon>
    </lineage>
</organism>
<dbReference type="EMBL" id="BDRX01000003">
    <property type="protein sequence ID" value="GBF87972.1"/>
    <property type="molecule type" value="Genomic_DNA"/>
</dbReference>
<evidence type="ECO:0000256" key="6">
    <source>
        <dbReference type="ARBA" id="ARBA00023163"/>
    </source>
</evidence>
<evidence type="ECO:0000313" key="10">
    <source>
        <dbReference type="EMBL" id="GBF87972.1"/>
    </source>
</evidence>
<proteinExistence type="inferred from homology"/>
<accession>A0A2V0NNC0</accession>
<dbReference type="FunCoup" id="A0A2V0NNC0">
    <property type="interactions" value="968"/>
</dbReference>
<feature type="compositionally biased region" description="Low complexity" evidence="9">
    <location>
        <begin position="44"/>
        <end position="61"/>
    </location>
</feature>
<keyword evidence="7" id="KW-0539">Nucleus</keyword>
<evidence type="ECO:0000256" key="5">
    <source>
        <dbReference type="ARBA" id="ARBA00023054"/>
    </source>
</evidence>
<sequence>MGRNPKAASGGAPPKPSGAARSGGGGGGAPRSPAAAEPQPPLSPAAAALAAAAGDPLASGADPAAALKHLQSKRTDVAEQLRDVERQIYDLETKYLEGCNPSANALRGYEGLMSQPVQQYKKPAGHVRPEDRLFSGSSLTGWQHLPGAP</sequence>
<dbReference type="OrthoDB" id="440324at2759"/>
<feature type="compositionally biased region" description="Low complexity" evidence="9">
    <location>
        <begin position="1"/>
        <end position="20"/>
    </location>
</feature>
<evidence type="ECO:0000256" key="1">
    <source>
        <dbReference type="ARBA" id="ARBA00004123"/>
    </source>
</evidence>
<dbReference type="PANTHER" id="PTHR13476">
    <property type="entry name" value="CHROMATIN MODIFICATION-RELATED PROTEIN MEAF6"/>
    <property type="match status" value="1"/>
</dbReference>
<comment type="caution">
    <text evidence="10">The sequence shown here is derived from an EMBL/GenBank/DDBJ whole genome shotgun (WGS) entry which is preliminary data.</text>
</comment>
<comment type="subcellular location">
    <subcellularLocation>
        <location evidence="1">Nucleus</location>
    </subcellularLocation>
</comment>
<dbReference type="Pfam" id="PF09340">
    <property type="entry name" value="NuA4"/>
    <property type="match status" value="1"/>
</dbReference>
<evidence type="ECO:0000256" key="2">
    <source>
        <dbReference type="ARBA" id="ARBA00010916"/>
    </source>
</evidence>
<evidence type="ECO:0008006" key="12">
    <source>
        <dbReference type="Google" id="ProtNLM"/>
    </source>
</evidence>
<protein>
    <recommendedName>
        <fullName evidence="12">Chromatin modification-related protein MEAF6</fullName>
    </recommendedName>
</protein>
<keyword evidence="11" id="KW-1185">Reference proteome</keyword>
<dbReference type="Proteomes" id="UP000247498">
    <property type="component" value="Unassembled WGS sequence"/>
</dbReference>
<evidence type="ECO:0000313" key="11">
    <source>
        <dbReference type="Proteomes" id="UP000247498"/>
    </source>
</evidence>
<evidence type="ECO:0000256" key="8">
    <source>
        <dbReference type="SAM" id="Coils"/>
    </source>
</evidence>
<feature type="region of interest" description="Disordered" evidence="9">
    <location>
        <begin position="120"/>
        <end position="149"/>
    </location>
</feature>
<dbReference type="AlphaFoldDB" id="A0A2V0NNC0"/>
<comment type="similarity">
    <text evidence="2">Belongs to the EAF6 family.</text>
</comment>
<keyword evidence="3" id="KW-0156">Chromatin regulator</keyword>
<keyword evidence="4" id="KW-0805">Transcription regulation</keyword>
<gene>
    <name evidence="10" type="ORF">Rsub_00684</name>
</gene>
<name>A0A2V0NNC0_9CHLO</name>
<feature type="coiled-coil region" evidence="8">
    <location>
        <begin position="67"/>
        <end position="94"/>
    </location>
</feature>
<dbReference type="GO" id="GO:0005634">
    <property type="term" value="C:nucleus"/>
    <property type="evidence" value="ECO:0007669"/>
    <property type="project" value="UniProtKB-SubCell"/>
</dbReference>
<dbReference type="GO" id="GO:0006325">
    <property type="term" value="P:chromatin organization"/>
    <property type="evidence" value="ECO:0007669"/>
    <property type="project" value="UniProtKB-KW"/>
</dbReference>
<evidence type="ECO:0000256" key="3">
    <source>
        <dbReference type="ARBA" id="ARBA00022853"/>
    </source>
</evidence>
<evidence type="ECO:0000256" key="7">
    <source>
        <dbReference type="ARBA" id="ARBA00023242"/>
    </source>
</evidence>